<feature type="region of interest" description="Disordered" evidence="1">
    <location>
        <begin position="193"/>
        <end position="216"/>
    </location>
</feature>
<feature type="region of interest" description="Disordered" evidence="1">
    <location>
        <begin position="73"/>
        <end position="104"/>
    </location>
</feature>
<gene>
    <name evidence="2" type="ORF">BZG36_01410</name>
</gene>
<dbReference type="AlphaFoldDB" id="A0A261Y5F5"/>
<evidence type="ECO:0000313" key="3">
    <source>
        <dbReference type="Proteomes" id="UP000242875"/>
    </source>
</evidence>
<protein>
    <submittedName>
        <fullName evidence="2">Uncharacterized protein</fullName>
    </submittedName>
</protein>
<evidence type="ECO:0000313" key="2">
    <source>
        <dbReference type="EMBL" id="OZJ05694.1"/>
    </source>
</evidence>
<dbReference type="Proteomes" id="UP000242875">
    <property type="component" value="Unassembled WGS sequence"/>
</dbReference>
<name>A0A261Y5F5_9FUNG</name>
<keyword evidence="3" id="KW-1185">Reference proteome</keyword>
<feature type="compositionally biased region" description="Acidic residues" evidence="1">
    <location>
        <begin position="83"/>
        <end position="99"/>
    </location>
</feature>
<dbReference type="EMBL" id="MVBO01000011">
    <property type="protein sequence ID" value="OZJ05694.1"/>
    <property type="molecule type" value="Genomic_DNA"/>
</dbReference>
<comment type="caution">
    <text evidence="2">The sequence shown here is derived from an EMBL/GenBank/DDBJ whole genome shotgun (WGS) entry which is preliminary data.</text>
</comment>
<reference evidence="2 3" key="1">
    <citation type="journal article" date="2017" name="Mycologia">
        <title>Bifiguratus adelaidae, gen. et sp. nov., a new member of Mucoromycotina in endophytic and soil-dwelling habitats.</title>
        <authorList>
            <person name="Torres-Cruz T.J."/>
            <person name="Billingsley Tobias T.L."/>
            <person name="Almatruk M."/>
            <person name="Hesse C."/>
            <person name="Kuske C.R."/>
            <person name="Desiro A."/>
            <person name="Benucci G.M."/>
            <person name="Bonito G."/>
            <person name="Stajich J.E."/>
            <person name="Dunlap C."/>
            <person name="Arnold A.E."/>
            <person name="Porras-Alfaro A."/>
        </authorList>
    </citation>
    <scope>NUCLEOTIDE SEQUENCE [LARGE SCALE GENOMIC DNA]</scope>
    <source>
        <strain evidence="2 3">AZ0501</strain>
    </source>
</reference>
<evidence type="ECO:0000256" key="1">
    <source>
        <dbReference type="SAM" id="MobiDB-lite"/>
    </source>
</evidence>
<feature type="compositionally biased region" description="Basic and acidic residues" evidence="1">
    <location>
        <begin position="201"/>
        <end position="210"/>
    </location>
</feature>
<proteinExistence type="predicted"/>
<accession>A0A261Y5F5</accession>
<organism evidence="2 3">
    <name type="scientific">Bifiguratus adelaidae</name>
    <dbReference type="NCBI Taxonomy" id="1938954"/>
    <lineage>
        <taxon>Eukaryota</taxon>
        <taxon>Fungi</taxon>
        <taxon>Fungi incertae sedis</taxon>
        <taxon>Mucoromycota</taxon>
        <taxon>Mucoromycotina</taxon>
        <taxon>Endogonomycetes</taxon>
        <taxon>Endogonales</taxon>
        <taxon>Endogonales incertae sedis</taxon>
        <taxon>Bifiguratus</taxon>
    </lineage>
</organism>
<sequence>MSDENEIREYNQLVLNCAVEDRTEDLNARLAESVAFPAEGESTATAWPMSAATVPRTNVQYVSDDEMIDMAKRPPTAFIDVNSENEDEDEGERDGDESQSPEKASALHEKMVDELGHLANARYIRADMKRSKRPQLLIHERKHAGQHMAKRLTQLFDTIQELYPSARRGRDGMGKFNKKSLVNWEQVLSAAKKASVNPRQNHQEYTKADARGVQCR</sequence>